<dbReference type="Pfam" id="PF02348">
    <property type="entry name" value="CTP_transf_3"/>
    <property type="match status" value="1"/>
</dbReference>
<dbReference type="InterPro" id="IPR029044">
    <property type="entry name" value="Nucleotide-diphossugar_trans"/>
</dbReference>
<dbReference type="PANTHER" id="PTHR21485:SF6">
    <property type="entry name" value="N-ACYLNEURAMINATE CYTIDYLYLTRANSFERASE-RELATED"/>
    <property type="match status" value="1"/>
</dbReference>
<name>A0ABT9HUQ5_9GAMM</name>
<dbReference type="EC" id="2.7.7.81" evidence="1"/>
<dbReference type="InterPro" id="IPR050793">
    <property type="entry name" value="CMP-NeuNAc_synthase"/>
</dbReference>
<dbReference type="NCBIfam" id="TIGR03584">
    <property type="entry name" value="PseF"/>
    <property type="match status" value="1"/>
</dbReference>
<organism evidence="1 2">
    <name type="scientific">Rheinheimera baltica</name>
    <dbReference type="NCBI Taxonomy" id="67576"/>
    <lineage>
        <taxon>Bacteria</taxon>
        <taxon>Pseudomonadati</taxon>
        <taxon>Pseudomonadota</taxon>
        <taxon>Gammaproteobacteria</taxon>
        <taxon>Chromatiales</taxon>
        <taxon>Chromatiaceae</taxon>
        <taxon>Rheinheimera</taxon>
    </lineage>
</organism>
<dbReference type="PANTHER" id="PTHR21485">
    <property type="entry name" value="HAD SUPERFAMILY MEMBERS CMAS AND KDSC"/>
    <property type="match status" value="1"/>
</dbReference>
<dbReference type="RefSeq" id="WP_305973636.1">
    <property type="nucleotide sequence ID" value="NZ_JAPJDZ010000004.1"/>
</dbReference>
<evidence type="ECO:0000313" key="2">
    <source>
        <dbReference type="Proteomes" id="UP001231109"/>
    </source>
</evidence>
<sequence length="239" mass="26280">MRIAVIPARGGSKRIPRKNIRFFEGQPIIAWSIQAAITSGCFDKVLVSTDDEEIAAISRQYGADTPFIRPSELADDFSGTADVMRHAIKSVNAAANSIMSASSGVTAACCIYATAPLICPEDIGMGLKQLNNGSCDYALAVTEFEFPIQRAVRLDENNHLVMLNPEFSGTRSQDLVPTFHDAGQFCWGTAEAWLHAKPIYNGMTAAVSIERCRVQDIDNENDWQRAELMFRASRSQNSR</sequence>
<dbReference type="EMBL" id="JAPJDZ010000004">
    <property type="protein sequence ID" value="MDP5134855.1"/>
    <property type="molecule type" value="Genomic_DNA"/>
</dbReference>
<dbReference type="Proteomes" id="UP001231109">
    <property type="component" value="Unassembled WGS sequence"/>
</dbReference>
<evidence type="ECO:0000313" key="1">
    <source>
        <dbReference type="EMBL" id="MDP5134855.1"/>
    </source>
</evidence>
<accession>A0ABT9HUQ5</accession>
<keyword evidence="2" id="KW-1185">Reference proteome</keyword>
<comment type="caution">
    <text evidence="1">The sequence shown here is derived from an EMBL/GenBank/DDBJ whole genome shotgun (WGS) entry which is preliminary data.</text>
</comment>
<keyword evidence="1" id="KW-0808">Transferase</keyword>
<proteinExistence type="predicted"/>
<dbReference type="InterPro" id="IPR020039">
    <property type="entry name" value="PseF"/>
</dbReference>
<dbReference type="SUPFAM" id="SSF53448">
    <property type="entry name" value="Nucleotide-diphospho-sugar transferases"/>
    <property type="match status" value="1"/>
</dbReference>
<gene>
    <name evidence="1" type="primary">pseF</name>
    <name evidence="1" type="ORF">ORJ04_02715</name>
</gene>
<dbReference type="CDD" id="cd02513">
    <property type="entry name" value="CMP-NeuAc_Synthase"/>
    <property type="match status" value="1"/>
</dbReference>
<keyword evidence="1" id="KW-0548">Nucleotidyltransferase</keyword>
<dbReference type="Gene3D" id="3.90.550.10">
    <property type="entry name" value="Spore Coat Polysaccharide Biosynthesis Protein SpsA, Chain A"/>
    <property type="match status" value="1"/>
</dbReference>
<dbReference type="InterPro" id="IPR003329">
    <property type="entry name" value="Cytidylyl_trans"/>
</dbReference>
<dbReference type="GO" id="GO:0016779">
    <property type="term" value="F:nucleotidyltransferase activity"/>
    <property type="evidence" value="ECO:0007669"/>
    <property type="project" value="UniProtKB-KW"/>
</dbReference>
<reference evidence="1 2" key="1">
    <citation type="submission" date="2022-11" db="EMBL/GenBank/DDBJ databases">
        <title>Viruses from the air-sea interface of a natural surface slick.</title>
        <authorList>
            <person name="Rahlff J."/>
            <person name="Holmfeldt K."/>
        </authorList>
    </citation>
    <scope>NUCLEOTIDE SEQUENCE [LARGE SCALE GENOMIC DNA]</scope>
    <source>
        <strain evidence="1 2">SMS4</strain>
    </source>
</reference>
<protein>
    <submittedName>
        <fullName evidence="1">Pseudaminic acid cytidylyltransferase</fullName>
        <ecNumber evidence="1">2.7.7.81</ecNumber>
    </submittedName>
</protein>